<evidence type="ECO:0000259" key="2">
    <source>
        <dbReference type="Pfam" id="PF12850"/>
    </source>
</evidence>
<accession>A0A832YT09</accession>
<dbReference type="SUPFAM" id="SSF56300">
    <property type="entry name" value="Metallo-dependent phosphatases"/>
    <property type="match status" value="1"/>
</dbReference>
<dbReference type="AlphaFoldDB" id="A0A832YT09"/>
<dbReference type="Pfam" id="PF12850">
    <property type="entry name" value="Metallophos_2"/>
    <property type="match status" value="1"/>
</dbReference>
<comment type="similarity">
    <text evidence="1">Belongs to the metallophosphoesterase superfamily. YfcE family.</text>
</comment>
<reference evidence="3" key="1">
    <citation type="journal article" date="2020" name="ISME J.">
        <title>Gammaproteobacteria mediating utilization of methyl-, sulfur- and petroleum organic compounds in deep ocean hydrothermal plumes.</title>
        <authorList>
            <person name="Zhou Z."/>
            <person name="Liu Y."/>
            <person name="Pan J."/>
            <person name="Cron B.R."/>
            <person name="Toner B.M."/>
            <person name="Anantharaman K."/>
            <person name="Breier J.A."/>
            <person name="Dick G.J."/>
            <person name="Li M."/>
        </authorList>
    </citation>
    <scope>NUCLEOTIDE SEQUENCE</scope>
    <source>
        <strain evidence="3">SZUA-1385</strain>
    </source>
</reference>
<dbReference type="EC" id="3.1.4.-" evidence="1"/>
<comment type="cofactor">
    <cofactor evidence="1">
        <name>a divalent metal cation</name>
        <dbReference type="ChEBI" id="CHEBI:60240"/>
    </cofactor>
</comment>
<proteinExistence type="inferred from homology"/>
<comment type="caution">
    <text evidence="3">The sequence shown here is derived from an EMBL/GenBank/DDBJ whole genome shotgun (WGS) entry which is preliminary data.</text>
</comment>
<evidence type="ECO:0000313" key="3">
    <source>
        <dbReference type="EMBL" id="HIP17550.1"/>
    </source>
</evidence>
<dbReference type="InterPro" id="IPR024654">
    <property type="entry name" value="Calcineurin-like_PHP_lpxH"/>
</dbReference>
<dbReference type="InterPro" id="IPR000979">
    <property type="entry name" value="Phosphodiesterase_MJ0936/Vps29"/>
</dbReference>
<dbReference type="GO" id="GO:0016787">
    <property type="term" value="F:hydrolase activity"/>
    <property type="evidence" value="ECO:0007669"/>
    <property type="project" value="UniProtKB-UniRule"/>
</dbReference>
<dbReference type="Gene3D" id="3.60.21.10">
    <property type="match status" value="1"/>
</dbReference>
<dbReference type="InterPro" id="IPR029052">
    <property type="entry name" value="Metallo-depent_PP-like"/>
</dbReference>
<gene>
    <name evidence="3" type="ORF">EYG76_04560</name>
</gene>
<evidence type="ECO:0000256" key="1">
    <source>
        <dbReference type="RuleBase" id="RU362039"/>
    </source>
</evidence>
<dbReference type="Proteomes" id="UP000605144">
    <property type="component" value="Unassembled WGS sequence"/>
</dbReference>
<name>A0A832YT09_9EURY</name>
<feature type="domain" description="Calcineurin-like phosphoesterase" evidence="2">
    <location>
        <begin position="1"/>
        <end position="154"/>
    </location>
</feature>
<organism evidence="3 4">
    <name type="scientific">Methanothermococcus okinawensis</name>
    <dbReference type="NCBI Taxonomy" id="155863"/>
    <lineage>
        <taxon>Archaea</taxon>
        <taxon>Methanobacteriati</taxon>
        <taxon>Methanobacteriota</taxon>
        <taxon>Methanomada group</taxon>
        <taxon>Methanococci</taxon>
        <taxon>Methanococcales</taxon>
        <taxon>Methanococcaceae</taxon>
        <taxon>Methanothermococcus</taxon>
    </lineage>
</organism>
<sequence length="166" mass="18739">MILGIISDTHIEDRSDEIPKEVYDHFSDVNLIIHCGDIRSESVLDDLSRICKTFAVKGNTDYLDLPREIITNIGNFNVGIIHGDQIEPRGDLLKMKYYTIEKNLDILISGHTHIPLIKEIIIDELNKKILLLNPGSPTVPRGYAKTIMKVEIKNNSVKPILIPLSN</sequence>
<protein>
    <recommendedName>
        <fullName evidence="1">Phosphoesterase</fullName>
        <ecNumber evidence="1">3.1.4.-</ecNumber>
    </recommendedName>
</protein>
<dbReference type="EMBL" id="DQSV01000089">
    <property type="protein sequence ID" value="HIP17550.1"/>
    <property type="molecule type" value="Genomic_DNA"/>
</dbReference>
<dbReference type="PANTHER" id="PTHR11124">
    <property type="entry name" value="VACUOLAR SORTING PROTEIN VPS29"/>
    <property type="match status" value="1"/>
</dbReference>
<dbReference type="GO" id="GO:0046872">
    <property type="term" value="F:metal ion binding"/>
    <property type="evidence" value="ECO:0007669"/>
    <property type="project" value="UniProtKB-KW"/>
</dbReference>
<dbReference type="NCBIfam" id="TIGR00040">
    <property type="entry name" value="yfcE"/>
    <property type="match status" value="1"/>
</dbReference>
<keyword evidence="1" id="KW-0479">Metal-binding</keyword>
<evidence type="ECO:0000313" key="4">
    <source>
        <dbReference type="Proteomes" id="UP000605144"/>
    </source>
</evidence>